<organism evidence="1 2">
    <name type="scientific">Acetivibrio ethanolgignens</name>
    <dbReference type="NCBI Taxonomy" id="290052"/>
    <lineage>
        <taxon>Bacteria</taxon>
        <taxon>Bacillati</taxon>
        <taxon>Bacillota</taxon>
        <taxon>Clostridia</taxon>
        <taxon>Eubacteriales</taxon>
        <taxon>Oscillospiraceae</taxon>
        <taxon>Acetivibrio</taxon>
    </lineage>
</organism>
<dbReference type="AlphaFoldDB" id="A0A0V8QJJ9"/>
<reference evidence="1 2" key="1">
    <citation type="submission" date="2015-11" db="EMBL/GenBank/DDBJ databases">
        <title>Butyribacter intestini gen. nov., sp. nov., a butyric acid-producing bacterium of the family Lachnospiraceae isolated from the human faeces.</title>
        <authorList>
            <person name="Zou Y."/>
            <person name="Xue W."/>
            <person name="Luo G."/>
            <person name="Lv M."/>
        </authorList>
    </citation>
    <scope>NUCLEOTIDE SEQUENCE [LARGE SCALE GENOMIC DNA]</scope>
    <source>
        <strain evidence="1 2">ACET-33324</strain>
    </source>
</reference>
<evidence type="ECO:0008006" key="3">
    <source>
        <dbReference type="Google" id="ProtNLM"/>
    </source>
</evidence>
<name>A0A0V8QJJ9_9FIRM</name>
<keyword evidence="2" id="KW-1185">Reference proteome</keyword>
<evidence type="ECO:0000313" key="2">
    <source>
        <dbReference type="Proteomes" id="UP000054874"/>
    </source>
</evidence>
<proteinExistence type="predicted"/>
<gene>
    <name evidence="1" type="ORF">ASU35_05875</name>
</gene>
<dbReference type="STRING" id="290052.ASU35_05875"/>
<accession>A0A0V8QJJ9</accession>
<protein>
    <recommendedName>
        <fullName evidence="3">HTH cro/C1-type domain-containing protein</fullName>
    </recommendedName>
</protein>
<dbReference type="Proteomes" id="UP000054874">
    <property type="component" value="Unassembled WGS sequence"/>
</dbReference>
<dbReference type="EMBL" id="LNAM01000024">
    <property type="protein sequence ID" value="KSV60281.1"/>
    <property type="molecule type" value="Genomic_DNA"/>
</dbReference>
<comment type="caution">
    <text evidence="1">The sequence shown here is derived from an EMBL/GenBank/DDBJ whole genome shotgun (WGS) entry which is preliminary data.</text>
</comment>
<dbReference type="RefSeq" id="WP_058351482.1">
    <property type="nucleotide sequence ID" value="NZ_CABMMD010000024.1"/>
</dbReference>
<sequence length="74" mass="8371">MIHTDITKNVAKYVKDIGVNLSELSRKAEIPYSSLYASLAEGGRGRELRAKELVSICFVLRINPMNFVDKKDKE</sequence>
<evidence type="ECO:0000313" key="1">
    <source>
        <dbReference type="EMBL" id="KSV60281.1"/>
    </source>
</evidence>